<organism evidence="2 3">
    <name type="scientific">Marispirochaeta aestuarii</name>
    <dbReference type="NCBI Taxonomy" id="1963862"/>
    <lineage>
        <taxon>Bacteria</taxon>
        <taxon>Pseudomonadati</taxon>
        <taxon>Spirochaetota</taxon>
        <taxon>Spirochaetia</taxon>
        <taxon>Spirochaetales</taxon>
        <taxon>Spirochaetaceae</taxon>
        <taxon>Marispirochaeta</taxon>
    </lineage>
</organism>
<evidence type="ECO:0000256" key="1">
    <source>
        <dbReference type="SAM" id="Phobius"/>
    </source>
</evidence>
<proteinExistence type="predicted"/>
<reference evidence="2 3" key="1">
    <citation type="submission" date="2017-03" db="EMBL/GenBank/DDBJ databases">
        <title>Draft Genome sequence of Marispirochaeta sp. strain JC444.</title>
        <authorList>
            <person name="Shivani Y."/>
            <person name="Subhash Y."/>
            <person name="Sasikala C."/>
            <person name="Ramana C."/>
        </authorList>
    </citation>
    <scope>NUCLEOTIDE SEQUENCE [LARGE SCALE GENOMIC DNA]</scope>
    <source>
        <strain evidence="2 3">JC444</strain>
    </source>
</reference>
<keyword evidence="1" id="KW-0472">Membrane</keyword>
<name>A0A1Y1RUP3_9SPIO</name>
<dbReference type="EMBL" id="MWQY01000020">
    <property type="protein sequence ID" value="ORC32743.1"/>
    <property type="molecule type" value="Genomic_DNA"/>
</dbReference>
<keyword evidence="3" id="KW-1185">Reference proteome</keyword>
<keyword evidence="1" id="KW-0812">Transmembrane</keyword>
<accession>A0A1Y1RUP3</accession>
<evidence type="ECO:0000313" key="3">
    <source>
        <dbReference type="Proteomes" id="UP000192343"/>
    </source>
</evidence>
<dbReference type="STRING" id="1963862.B4O97_15730"/>
<comment type="caution">
    <text evidence="2">The sequence shown here is derived from an EMBL/GenBank/DDBJ whole genome shotgun (WGS) entry which is preliminary data.</text>
</comment>
<keyword evidence="1" id="KW-1133">Transmembrane helix</keyword>
<dbReference type="Pfam" id="PF10861">
    <property type="entry name" value="DUF2784"/>
    <property type="match status" value="1"/>
</dbReference>
<evidence type="ECO:0000313" key="2">
    <source>
        <dbReference type="EMBL" id="ORC32743.1"/>
    </source>
</evidence>
<sequence>MPAIFNADLLSLFADFIVFIHLCYLVFTVGGEASILVGWLLGWNWVRNRVFRIIHLLSVLLVAFEAVMGIWCPLTLWEYRLRQAAGQSAEEEISFVGRLIRTVLFYDFPPWFFTLLYVGFGGLVLVTLIFVPPGKKRKG</sequence>
<dbReference type="Proteomes" id="UP000192343">
    <property type="component" value="Unassembled WGS sequence"/>
</dbReference>
<dbReference type="InterPro" id="IPR021218">
    <property type="entry name" value="DUF2784"/>
</dbReference>
<feature type="transmembrane region" description="Helical" evidence="1">
    <location>
        <begin position="53"/>
        <end position="71"/>
    </location>
</feature>
<feature type="transmembrane region" description="Helical" evidence="1">
    <location>
        <begin position="111"/>
        <end position="131"/>
    </location>
</feature>
<gene>
    <name evidence="2" type="ORF">B4O97_15730</name>
</gene>
<feature type="transmembrane region" description="Helical" evidence="1">
    <location>
        <begin position="16"/>
        <end position="41"/>
    </location>
</feature>
<dbReference type="AlphaFoldDB" id="A0A1Y1RUP3"/>
<protein>
    <recommendedName>
        <fullName evidence="4">DUF2784 domain-containing protein</fullName>
    </recommendedName>
</protein>
<evidence type="ECO:0008006" key="4">
    <source>
        <dbReference type="Google" id="ProtNLM"/>
    </source>
</evidence>